<organism evidence="1 2">
    <name type="scientific">Aspergillus versicolor CBS 583.65</name>
    <dbReference type="NCBI Taxonomy" id="1036611"/>
    <lineage>
        <taxon>Eukaryota</taxon>
        <taxon>Fungi</taxon>
        <taxon>Dikarya</taxon>
        <taxon>Ascomycota</taxon>
        <taxon>Pezizomycotina</taxon>
        <taxon>Eurotiomycetes</taxon>
        <taxon>Eurotiomycetidae</taxon>
        <taxon>Eurotiales</taxon>
        <taxon>Aspergillaceae</taxon>
        <taxon>Aspergillus</taxon>
        <taxon>Aspergillus subgen. Nidulantes</taxon>
    </lineage>
</organism>
<dbReference type="VEuPathDB" id="FungiDB:ASPVEDRAFT_206852"/>
<dbReference type="GeneID" id="63724953"/>
<name>A0A1L9P2W9_ASPVE</name>
<keyword evidence="2" id="KW-1185">Reference proteome</keyword>
<dbReference type="Proteomes" id="UP000184073">
    <property type="component" value="Unassembled WGS sequence"/>
</dbReference>
<gene>
    <name evidence="1" type="ORF">ASPVEDRAFT_206852</name>
</gene>
<dbReference type="AlphaFoldDB" id="A0A1L9P2W9"/>
<dbReference type="InterPro" id="IPR011009">
    <property type="entry name" value="Kinase-like_dom_sf"/>
</dbReference>
<sequence>MENMNQITYPVLREDAPIRDLKLSSAQFTGLPDEVDFDDDNPFSGSCTTARYTSPDETSYTILIECQLSALEGSKPSDAELRRRNQVVALLSKASQLLRDGDTTCRIPKCLGWFTFRALHDGTETEILAFASEVPPWVDPTIPPFSLRKIMEQEYWIGKSRPSLNARIRLARAVAQVVYNLQCAQWLHRSFGGHQIMFFYDESGNLHMDEPFLRGLLHSLLDEQPVENDHPVRDGVNAQGSGSYSEPVVETHVYRHPDLWTANPREYRPSDDIYSLGVVLLEIGMWRIVGPDVKQREDVHLLKVAKQTLPAATGETYLQVVVDCLEGMQSDSRADAGSSNEGGNGLERQLLWKVLRPLEQLGV</sequence>
<proteinExistence type="predicted"/>
<evidence type="ECO:0000313" key="2">
    <source>
        <dbReference type="Proteomes" id="UP000184073"/>
    </source>
</evidence>
<dbReference type="EMBL" id="KV878125">
    <property type="protein sequence ID" value="OJI95865.1"/>
    <property type="molecule type" value="Genomic_DNA"/>
</dbReference>
<dbReference type="SUPFAM" id="SSF56112">
    <property type="entry name" value="Protein kinase-like (PK-like)"/>
    <property type="match status" value="1"/>
</dbReference>
<protein>
    <recommendedName>
        <fullName evidence="3">Protein kinase domain-containing protein</fullName>
    </recommendedName>
</protein>
<dbReference type="OrthoDB" id="1911848at2759"/>
<dbReference type="RefSeq" id="XP_040661628.1">
    <property type="nucleotide sequence ID" value="XM_040809442.1"/>
</dbReference>
<dbReference type="PANTHER" id="PTHR37542:SF3">
    <property type="entry name" value="PRION-INHIBITION AND PROPAGATION HELO DOMAIN-CONTAINING PROTEIN"/>
    <property type="match status" value="1"/>
</dbReference>
<dbReference type="STRING" id="1036611.A0A1L9P2W9"/>
<reference evidence="2" key="1">
    <citation type="journal article" date="2017" name="Genome Biol.">
        <title>Comparative genomics reveals high biological diversity and specific adaptations in the industrially and medically important fungal genus Aspergillus.</title>
        <authorList>
            <person name="de Vries R.P."/>
            <person name="Riley R."/>
            <person name="Wiebenga A."/>
            <person name="Aguilar-Osorio G."/>
            <person name="Amillis S."/>
            <person name="Uchima C.A."/>
            <person name="Anderluh G."/>
            <person name="Asadollahi M."/>
            <person name="Askin M."/>
            <person name="Barry K."/>
            <person name="Battaglia E."/>
            <person name="Bayram O."/>
            <person name="Benocci T."/>
            <person name="Braus-Stromeyer S.A."/>
            <person name="Caldana C."/>
            <person name="Canovas D."/>
            <person name="Cerqueira G.C."/>
            <person name="Chen F."/>
            <person name="Chen W."/>
            <person name="Choi C."/>
            <person name="Clum A."/>
            <person name="Dos Santos R.A."/>
            <person name="Damasio A.R."/>
            <person name="Diallinas G."/>
            <person name="Emri T."/>
            <person name="Fekete E."/>
            <person name="Flipphi M."/>
            <person name="Freyberg S."/>
            <person name="Gallo A."/>
            <person name="Gournas C."/>
            <person name="Habgood R."/>
            <person name="Hainaut M."/>
            <person name="Harispe M.L."/>
            <person name="Henrissat B."/>
            <person name="Hilden K.S."/>
            <person name="Hope R."/>
            <person name="Hossain A."/>
            <person name="Karabika E."/>
            <person name="Karaffa L."/>
            <person name="Karanyi Z."/>
            <person name="Krasevec N."/>
            <person name="Kuo A."/>
            <person name="Kusch H."/>
            <person name="LaButti K."/>
            <person name="Lagendijk E.L."/>
            <person name="Lapidus A."/>
            <person name="Levasseur A."/>
            <person name="Lindquist E."/>
            <person name="Lipzen A."/>
            <person name="Logrieco A.F."/>
            <person name="MacCabe A."/>
            <person name="Maekelae M.R."/>
            <person name="Malavazi I."/>
            <person name="Melin P."/>
            <person name="Meyer V."/>
            <person name="Mielnichuk N."/>
            <person name="Miskei M."/>
            <person name="Molnar A.P."/>
            <person name="Mule G."/>
            <person name="Ngan C.Y."/>
            <person name="Orejas M."/>
            <person name="Orosz E."/>
            <person name="Ouedraogo J.P."/>
            <person name="Overkamp K.M."/>
            <person name="Park H.-S."/>
            <person name="Perrone G."/>
            <person name="Piumi F."/>
            <person name="Punt P.J."/>
            <person name="Ram A.F."/>
            <person name="Ramon A."/>
            <person name="Rauscher S."/>
            <person name="Record E."/>
            <person name="Riano-Pachon D.M."/>
            <person name="Robert V."/>
            <person name="Roehrig J."/>
            <person name="Ruller R."/>
            <person name="Salamov A."/>
            <person name="Salih N.S."/>
            <person name="Samson R.A."/>
            <person name="Sandor E."/>
            <person name="Sanguinetti M."/>
            <person name="Schuetze T."/>
            <person name="Sepcic K."/>
            <person name="Shelest E."/>
            <person name="Sherlock G."/>
            <person name="Sophianopoulou V."/>
            <person name="Squina F.M."/>
            <person name="Sun H."/>
            <person name="Susca A."/>
            <person name="Todd R.B."/>
            <person name="Tsang A."/>
            <person name="Unkles S.E."/>
            <person name="van de Wiele N."/>
            <person name="van Rossen-Uffink D."/>
            <person name="Oliveira J.V."/>
            <person name="Vesth T.C."/>
            <person name="Visser J."/>
            <person name="Yu J.-H."/>
            <person name="Zhou M."/>
            <person name="Andersen M.R."/>
            <person name="Archer D.B."/>
            <person name="Baker S.E."/>
            <person name="Benoit I."/>
            <person name="Brakhage A.A."/>
            <person name="Braus G.H."/>
            <person name="Fischer R."/>
            <person name="Frisvad J.C."/>
            <person name="Goldman G.H."/>
            <person name="Houbraken J."/>
            <person name="Oakley B."/>
            <person name="Pocsi I."/>
            <person name="Scazzocchio C."/>
            <person name="Seiboth B."/>
            <person name="vanKuyk P.A."/>
            <person name="Wortman J."/>
            <person name="Dyer P.S."/>
            <person name="Grigoriev I.V."/>
        </authorList>
    </citation>
    <scope>NUCLEOTIDE SEQUENCE [LARGE SCALE GENOMIC DNA]</scope>
    <source>
        <strain evidence="2">CBS 583.65</strain>
    </source>
</reference>
<dbReference type="Gene3D" id="1.10.510.10">
    <property type="entry name" value="Transferase(Phosphotransferase) domain 1"/>
    <property type="match status" value="1"/>
</dbReference>
<accession>A0A1L9P2W9</accession>
<dbReference type="PANTHER" id="PTHR37542">
    <property type="entry name" value="HELO DOMAIN-CONTAINING PROTEIN-RELATED"/>
    <property type="match status" value="1"/>
</dbReference>
<evidence type="ECO:0000313" key="1">
    <source>
        <dbReference type="EMBL" id="OJI95865.1"/>
    </source>
</evidence>
<evidence type="ECO:0008006" key="3">
    <source>
        <dbReference type="Google" id="ProtNLM"/>
    </source>
</evidence>